<feature type="transmembrane region" description="Helical" evidence="1">
    <location>
        <begin position="233"/>
        <end position="255"/>
    </location>
</feature>
<keyword evidence="1" id="KW-0472">Membrane</keyword>
<evidence type="ECO:0000256" key="1">
    <source>
        <dbReference type="SAM" id="Phobius"/>
    </source>
</evidence>
<evidence type="ECO:0000313" key="4">
    <source>
        <dbReference type="Proteomes" id="UP000003434"/>
    </source>
</evidence>
<keyword evidence="1" id="KW-1133">Transmembrane helix</keyword>
<dbReference type="InterPro" id="IPR003675">
    <property type="entry name" value="Rce1/LyrA-like_dom"/>
</dbReference>
<feature type="transmembrane region" description="Helical" evidence="1">
    <location>
        <begin position="50"/>
        <end position="70"/>
    </location>
</feature>
<keyword evidence="1" id="KW-0812">Transmembrane</keyword>
<comment type="caution">
    <text evidence="3">The sequence shown here is derived from an EMBL/GenBank/DDBJ whole genome shotgun (WGS) entry which is preliminary data.</text>
</comment>
<proteinExistence type="predicted"/>
<dbReference type="GO" id="GO:0080120">
    <property type="term" value="P:CAAX-box protein maturation"/>
    <property type="evidence" value="ECO:0007669"/>
    <property type="project" value="UniProtKB-ARBA"/>
</dbReference>
<evidence type="ECO:0000259" key="2">
    <source>
        <dbReference type="Pfam" id="PF02517"/>
    </source>
</evidence>
<feature type="transmembrane region" description="Helical" evidence="1">
    <location>
        <begin position="12"/>
        <end position="38"/>
    </location>
</feature>
<dbReference type="InterPro" id="IPR052710">
    <property type="entry name" value="CAAX_protease"/>
</dbReference>
<dbReference type="GO" id="GO:0006508">
    <property type="term" value="P:proteolysis"/>
    <property type="evidence" value="ECO:0007669"/>
    <property type="project" value="UniProtKB-KW"/>
</dbReference>
<keyword evidence="3" id="KW-0645">Protease</keyword>
<dbReference type="RefSeq" id="WP_008750652.1">
    <property type="nucleotide sequence ID" value="NZ_GL622296.1"/>
</dbReference>
<organism evidence="3 4">
    <name type="scientific">Lachnoanaerobaculum saburreum DSM 3986</name>
    <dbReference type="NCBI Taxonomy" id="887325"/>
    <lineage>
        <taxon>Bacteria</taxon>
        <taxon>Bacillati</taxon>
        <taxon>Bacillota</taxon>
        <taxon>Clostridia</taxon>
        <taxon>Lachnospirales</taxon>
        <taxon>Lachnospiraceae</taxon>
        <taxon>Lachnoanaerobaculum</taxon>
    </lineage>
</organism>
<dbReference type="AlphaFoldDB" id="E6LLP8"/>
<keyword evidence="3" id="KW-0378">Hydrolase</keyword>
<gene>
    <name evidence="3" type="ORF">HMPREF0381_0883</name>
</gene>
<dbReference type="Proteomes" id="UP000003434">
    <property type="component" value="Unassembled WGS sequence"/>
</dbReference>
<feature type="transmembrane region" description="Helical" evidence="1">
    <location>
        <begin position="163"/>
        <end position="179"/>
    </location>
</feature>
<dbReference type="Pfam" id="PF02517">
    <property type="entry name" value="Rce1-like"/>
    <property type="match status" value="1"/>
</dbReference>
<accession>E6LLP8</accession>
<evidence type="ECO:0000313" key="3">
    <source>
        <dbReference type="EMBL" id="EFU77270.1"/>
    </source>
</evidence>
<feature type="transmembrane region" description="Helical" evidence="1">
    <location>
        <begin position="185"/>
        <end position="201"/>
    </location>
</feature>
<protein>
    <submittedName>
        <fullName evidence="3">CAAX amino terminal protease family protein</fullName>
    </submittedName>
</protein>
<dbReference type="eggNOG" id="COG1266">
    <property type="taxonomic scope" value="Bacteria"/>
</dbReference>
<dbReference type="PANTHER" id="PTHR36435:SF1">
    <property type="entry name" value="CAAX AMINO TERMINAL PROTEASE FAMILY PROTEIN"/>
    <property type="match status" value="1"/>
</dbReference>
<feature type="transmembrane region" description="Helical" evidence="1">
    <location>
        <begin position="130"/>
        <end position="151"/>
    </location>
</feature>
<name>E6LLP8_9FIRM</name>
<reference evidence="3 4" key="1">
    <citation type="submission" date="2010-12" db="EMBL/GenBank/DDBJ databases">
        <authorList>
            <person name="Muzny D."/>
            <person name="Qin X."/>
            <person name="Deng J."/>
            <person name="Jiang H."/>
            <person name="Liu Y."/>
            <person name="Qu J."/>
            <person name="Song X.-Z."/>
            <person name="Zhang L."/>
            <person name="Thornton R."/>
            <person name="Coyle M."/>
            <person name="Francisco L."/>
            <person name="Jackson L."/>
            <person name="Javaid M."/>
            <person name="Korchina V."/>
            <person name="Kovar C."/>
            <person name="Mata R."/>
            <person name="Mathew T."/>
            <person name="Ngo R."/>
            <person name="Nguyen L."/>
            <person name="Nguyen N."/>
            <person name="Okwuonu G."/>
            <person name="Ongeri F."/>
            <person name="Pham C."/>
            <person name="Simmons D."/>
            <person name="Wilczek-Boney K."/>
            <person name="Hale W."/>
            <person name="Jakkamsetti A."/>
            <person name="Pham P."/>
            <person name="Ruth R."/>
            <person name="San Lucas F."/>
            <person name="Warren J."/>
            <person name="Zhang J."/>
            <person name="Zhao Z."/>
            <person name="Zhou C."/>
            <person name="Zhu D."/>
            <person name="Lee S."/>
            <person name="Bess C."/>
            <person name="Blankenburg K."/>
            <person name="Forbes L."/>
            <person name="Fu Q."/>
            <person name="Gubbala S."/>
            <person name="Hirani K."/>
            <person name="Jayaseelan J.C."/>
            <person name="Lara F."/>
            <person name="Munidasa M."/>
            <person name="Palculict T."/>
            <person name="Patil S."/>
            <person name="Pu L.-L."/>
            <person name="Saada N."/>
            <person name="Tang L."/>
            <person name="Weissenberger G."/>
            <person name="Zhu Y."/>
            <person name="Hemphill L."/>
            <person name="Shang Y."/>
            <person name="Youmans B."/>
            <person name="Ayvaz T."/>
            <person name="Ross M."/>
            <person name="Santibanez J."/>
            <person name="Aqrawi P."/>
            <person name="Gross S."/>
            <person name="Joshi V."/>
            <person name="Fowler G."/>
            <person name="Nazareth L."/>
            <person name="Reid J."/>
            <person name="Worley K."/>
            <person name="Petrosino J."/>
            <person name="Highlander S."/>
            <person name="Gibbs R."/>
        </authorList>
    </citation>
    <scope>NUCLEOTIDE SEQUENCE [LARGE SCALE GENOMIC DNA]</scope>
    <source>
        <strain evidence="3 4">DSM 3986</strain>
    </source>
</reference>
<dbReference type="HOGENOM" id="CLU_066413_0_0_9"/>
<feature type="transmembrane region" description="Helical" evidence="1">
    <location>
        <begin position="90"/>
        <end position="110"/>
    </location>
</feature>
<sequence length="259" mass="28601">MKKFFYTLWISLYPILIYTFIQVVLAMVMAVFVVAAGVSQRSMTEIFTKNALPITAVSAVLASIFMILFFNLDYNKGRIERRENIKALDFVMAVLGGAGIAVVLNIIVSITNVSGLDNSFTEVSKIFNAGPAFVTILCAGVIIPIAEELIFRGLVFNRIKFQYNFISALLISSIVFGIFHGNLVQGIYATLLGFCLSYTYNKTKSILIPISIHFSANTFVIILGKLTENSESHVILAIIIIVSLIFAAVGIIYFVKRKV</sequence>
<feature type="transmembrane region" description="Helical" evidence="1">
    <location>
        <begin position="206"/>
        <end position="227"/>
    </location>
</feature>
<dbReference type="EMBL" id="AEPW01000033">
    <property type="protein sequence ID" value="EFU77270.1"/>
    <property type="molecule type" value="Genomic_DNA"/>
</dbReference>
<feature type="domain" description="CAAX prenyl protease 2/Lysostaphin resistance protein A-like" evidence="2">
    <location>
        <begin position="133"/>
        <end position="219"/>
    </location>
</feature>
<dbReference type="PANTHER" id="PTHR36435">
    <property type="entry name" value="SLR1288 PROTEIN"/>
    <property type="match status" value="1"/>
</dbReference>
<dbReference type="GO" id="GO:0004175">
    <property type="term" value="F:endopeptidase activity"/>
    <property type="evidence" value="ECO:0007669"/>
    <property type="project" value="UniProtKB-ARBA"/>
</dbReference>